<dbReference type="SMART" id="SM00450">
    <property type="entry name" value="RHOD"/>
    <property type="match status" value="1"/>
</dbReference>
<dbReference type="AlphaFoldDB" id="A0A1Z3N743"/>
<dbReference type="Gene3D" id="3.40.250.10">
    <property type="entry name" value="Rhodanese-like domain"/>
    <property type="match status" value="1"/>
</dbReference>
<dbReference type="OrthoDB" id="5288687at2"/>
<dbReference type="InterPro" id="IPR017582">
    <property type="entry name" value="SelU"/>
</dbReference>
<sequence>MSLKNIKPDELKRLFQQNIPLMDVRAPVEFQQGSIPGAVNLPIMNDEERAQVGTVYKNQGNEAAVKLGHELVSGPVKEQRVNAWKSFVQANPEAVFYCFRGGQRSRISQSWLKAAGIERPLLVGGYKAARNYLIKQIEEFSVRQPLIAVSGPTGSGKTHFLRSLKDYPVIDLEALARHRGSAFGNWEVPQPTQVDYENSLAREILLLEDKIQGKIKPVVEDESRLIGRISQPATFFIRLRSSPVIWIDEPLNVRVENVFDDYILNSSIGKSLEAAPRCAEESDILRRQALDLFARYRQSLTAIHRKLGGLRTQEVMADLEKAEMEYLNHAELSGNKVWIEKLLQYYYDPMYLGSLDRRHVTVLFKGTRAEAEKFLLSQV</sequence>
<dbReference type="PROSITE" id="PS50206">
    <property type="entry name" value="RHODANESE_3"/>
    <property type="match status" value="1"/>
</dbReference>
<dbReference type="InterPro" id="IPR001763">
    <property type="entry name" value="Rhodanese-like_dom"/>
</dbReference>
<evidence type="ECO:0000313" key="4">
    <source>
        <dbReference type="Proteomes" id="UP000197003"/>
    </source>
</evidence>
<dbReference type="RefSeq" id="WP_088564788.1">
    <property type="nucleotide sequence ID" value="NZ_CP020946.1"/>
</dbReference>
<dbReference type="InterPro" id="IPR058840">
    <property type="entry name" value="AAA_SelU"/>
</dbReference>
<proteinExistence type="inferred from homology"/>
<dbReference type="EMBL" id="CP020946">
    <property type="protein sequence ID" value="ASD63231.1"/>
    <property type="molecule type" value="Genomic_DNA"/>
</dbReference>
<dbReference type="SUPFAM" id="SSF52821">
    <property type="entry name" value="Rhodanese/Cell cycle control phosphatase"/>
    <property type="match status" value="1"/>
</dbReference>
<name>A0A1Z3N743_BDEBC</name>
<protein>
    <submittedName>
        <fullName evidence="3">tRNA 2-selenouridine(34) synthase MnmH</fullName>
    </submittedName>
</protein>
<accession>A0A1Z3N743</accession>
<dbReference type="Gene3D" id="3.40.50.300">
    <property type="entry name" value="P-loop containing nucleotide triphosphate hydrolases"/>
    <property type="match status" value="1"/>
</dbReference>
<keyword evidence="1" id="KW-0711">Selenium</keyword>
<dbReference type="NCBIfam" id="NF008751">
    <property type="entry name" value="PRK11784.1-3"/>
    <property type="match status" value="1"/>
</dbReference>
<dbReference type="PANTHER" id="PTHR30401:SF0">
    <property type="entry name" value="TRNA 2-SELENOURIDINE SYNTHASE"/>
    <property type="match status" value="1"/>
</dbReference>
<dbReference type="Pfam" id="PF26341">
    <property type="entry name" value="AAA_SelU"/>
    <property type="match status" value="1"/>
</dbReference>
<evidence type="ECO:0000256" key="1">
    <source>
        <dbReference type="ARBA" id="ARBA00023266"/>
    </source>
</evidence>
<organism evidence="3 4">
    <name type="scientific">Bdellovibrio bacteriovorus</name>
    <dbReference type="NCBI Taxonomy" id="959"/>
    <lineage>
        <taxon>Bacteria</taxon>
        <taxon>Pseudomonadati</taxon>
        <taxon>Bdellovibrionota</taxon>
        <taxon>Bdellovibrionia</taxon>
        <taxon>Bdellovibrionales</taxon>
        <taxon>Pseudobdellovibrionaceae</taxon>
        <taxon>Bdellovibrio</taxon>
    </lineage>
</organism>
<dbReference type="InterPro" id="IPR027417">
    <property type="entry name" value="P-loop_NTPase"/>
</dbReference>
<dbReference type="HAMAP" id="MF_01622">
    <property type="entry name" value="tRNA_sel_U_synth"/>
    <property type="match status" value="1"/>
</dbReference>
<evidence type="ECO:0000313" key="3">
    <source>
        <dbReference type="EMBL" id="ASD63231.1"/>
    </source>
</evidence>
<dbReference type="GO" id="GO:0002098">
    <property type="term" value="P:tRNA wobble uridine modification"/>
    <property type="evidence" value="ECO:0007669"/>
    <property type="project" value="InterPro"/>
</dbReference>
<gene>
    <name evidence="3" type="ORF">B9G79_06440</name>
</gene>
<reference evidence="3 4" key="1">
    <citation type="submission" date="2017-04" db="EMBL/GenBank/DDBJ databases">
        <title>Whole genome sequence of Bdellovibrio bacteriovorus strain SSB218315.</title>
        <authorList>
            <person name="Oyedara O."/>
            <person name="Rodriguez-Perez M.A."/>
        </authorList>
    </citation>
    <scope>NUCLEOTIDE SEQUENCE [LARGE SCALE GENOMIC DNA]</scope>
    <source>
        <strain evidence="3 4">SSB218315</strain>
    </source>
</reference>
<dbReference type="Proteomes" id="UP000197003">
    <property type="component" value="Chromosome"/>
</dbReference>
<dbReference type="SUPFAM" id="SSF52540">
    <property type="entry name" value="P-loop containing nucleoside triphosphate hydrolases"/>
    <property type="match status" value="1"/>
</dbReference>
<dbReference type="NCBIfam" id="TIGR03167">
    <property type="entry name" value="tRNA_sel_U_synt"/>
    <property type="match status" value="1"/>
</dbReference>
<dbReference type="Pfam" id="PF00581">
    <property type="entry name" value="Rhodanese"/>
    <property type="match status" value="1"/>
</dbReference>
<feature type="domain" description="Rhodanese" evidence="2">
    <location>
        <begin position="15"/>
        <end position="138"/>
    </location>
</feature>
<dbReference type="InterPro" id="IPR036873">
    <property type="entry name" value="Rhodanese-like_dom_sf"/>
</dbReference>
<dbReference type="GO" id="GO:0043828">
    <property type="term" value="F:tRNA 2-selenouridine synthase activity"/>
    <property type="evidence" value="ECO:0007669"/>
    <property type="project" value="InterPro"/>
</dbReference>
<dbReference type="CDD" id="cd01520">
    <property type="entry name" value="RHOD_YbbB"/>
    <property type="match status" value="1"/>
</dbReference>
<evidence type="ECO:0000259" key="2">
    <source>
        <dbReference type="PROSITE" id="PS50206"/>
    </source>
</evidence>
<dbReference type="PANTHER" id="PTHR30401">
    <property type="entry name" value="TRNA 2-SELENOURIDINE SYNTHASE"/>
    <property type="match status" value="1"/>
</dbReference>